<reference evidence="13" key="1">
    <citation type="submission" date="2021-01" db="EMBL/GenBank/DDBJ databases">
        <authorList>
            <person name="Corre E."/>
            <person name="Pelletier E."/>
            <person name="Niang G."/>
            <person name="Scheremetjew M."/>
            <person name="Finn R."/>
            <person name="Kale V."/>
            <person name="Holt S."/>
            <person name="Cochrane G."/>
            <person name="Meng A."/>
            <person name="Brown T."/>
            <person name="Cohen L."/>
        </authorList>
    </citation>
    <scope>NUCLEOTIDE SEQUENCE</scope>
    <source>
        <strain evidence="13">CCMP3278</strain>
    </source>
</reference>
<comment type="function">
    <text evidence="5">Catalyzes the dephosphorylation of the nucleoside 5'-monophosphates deoxyadenosine monophosphate (dAMP), deoxycytidine monophosphate (dCMP), deoxyguanosine monophosphate (dGMP) and deoxythymidine monophosphate (dTMP).</text>
</comment>
<comment type="subunit">
    <text evidence="7">Homodimer.</text>
</comment>
<dbReference type="GO" id="GO:0005737">
    <property type="term" value="C:cytoplasm"/>
    <property type="evidence" value="ECO:0007669"/>
    <property type="project" value="TreeGrafter"/>
</dbReference>
<dbReference type="InterPro" id="IPR006674">
    <property type="entry name" value="HD_domain"/>
</dbReference>
<comment type="cofactor">
    <cofactor evidence="3">
        <name>Co(2+)</name>
        <dbReference type="ChEBI" id="CHEBI:48828"/>
    </cofactor>
</comment>
<dbReference type="FunFam" id="1.10.3210.10:FF:000011">
    <property type="entry name" value="HD domain-containing protein 2"/>
    <property type="match status" value="1"/>
</dbReference>
<dbReference type="SMART" id="SM00471">
    <property type="entry name" value="HDc"/>
    <property type="match status" value="1"/>
</dbReference>
<dbReference type="GO" id="GO:0002953">
    <property type="term" value="F:5'-deoxynucleotidase activity"/>
    <property type="evidence" value="ECO:0007669"/>
    <property type="project" value="UniProtKB-EC"/>
</dbReference>
<dbReference type="GO" id="GO:0046872">
    <property type="term" value="F:metal ion binding"/>
    <property type="evidence" value="ECO:0007669"/>
    <property type="project" value="UniProtKB-KW"/>
</dbReference>
<evidence type="ECO:0000256" key="5">
    <source>
        <dbReference type="ARBA" id="ARBA00004074"/>
    </source>
</evidence>
<comment type="cofactor">
    <cofactor evidence="2">
        <name>Mn(2+)</name>
        <dbReference type="ChEBI" id="CHEBI:29035"/>
    </cofactor>
</comment>
<dbReference type="EMBL" id="HBFP01008232">
    <property type="protein sequence ID" value="CAD8821494.1"/>
    <property type="molecule type" value="Transcribed_RNA"/>
</dbReference>
<proteinExistence type="inferred from homology"/>
<comment type="cofactor">
    <cofactor evidence="4">
        <name>Mg(2+)</name>
        <dbReference type="ChEBI" id="CHEBI:18420"/>
    </cofactor>
</comment>
<name>A0A7S0ZH39_9RHOD</name>
<evidence type="ECO:0000259" key="12">
    <source>
        <dbReference type="SMART" id="SM00471"/>
    </source>
</evidence>
<evidence type="ECO:0000256" key="10">
    <source>
        <dbReference type="ARBA" id="ARBA00022801"/>
    </source>
</evidence>
<keyword evidence="9" id="KW-0479">Metal-binding</keyword>
<dbReference type="EC" id="3.1.3.89" evidence="8"/>
<evidence type="ECO:0000256" key="8">
    <source>
        <dbReference type="ARBA" id="ARBA00012964"/>
    </source>
</evidence>
<dbReference type="Gene3D" id="1.10.3210.10">
    <property type="entry name" value="Hypothetical protein af1432"/>
    <property type="match status" value="1"/>
</dbReference>
<dbReference type="Pfam" id="PF13023">
    <property type="entry name" value="HD_3"/>
    <property type="match status" value="1"/>
</dbReference>
<evidence type="ECO:0000256" key="7">
    <source>
        <dbReference type="ARBA" id="ARBA00011738"/>
    </source>
</evidence>
<keyword evidence="10" id="KW-0378">Hydrolase</keyword>
<dbReference type="GO" id="GO:0009159">
    <property type="term" value="P:deoxyribonucleoside monophosphate catabolic process"/>
    <property type="evidence" value="ECO:0007669"/>
    <property type="project" value="UniProtKB-ARBA"/>
</dbReference>
<accession>A0A7S0ZH39</accession>
<dbReference type="InterPro" id="IPR003607">
    <property type="entry name" value="HD/PDEase_dom"/>
</dbReference>
<keyword evidence="11" id="KW-0460">Magnesium</keyword>
<sequence length="214" mass="24556">MDSETNKRLKMDEKAGAKESVLKSVDEIKTSSVIEFLMLVGQLKSTTRTGWVMRKIEPCESVSDHMYRMAMVCMLLAPPGISRDHMMKLALVHDLAEAVVGDITPNCGVSKEEKYRREEETMRNIRDETLAGSALGHELYELWTEYESGETDAARMVKDVDKFELVLQALEYERKHSVDLSEFFDSTEGKYNTPRVSEWSETVSKMRPKFKDQK</sequence>
<dbReference type="AlphaFoldDB" id="A0A7S0ZH39"/>
<comment type="similarity">
    <text evidence="6">Belongs to the HDDC2 family.</text>
</comment>
<evidence type="ECO:0000256" key="6">
    <source>
        <dbReference type="ARBA" id="ARBA00009999"/>
    </source>
</evidence>
<dbReference type="SUPFAM" id="SSF109604">
    <property type="entry name" value="HD-domain/PDEase-like"/>
    <property type="match status" value="1"/>
</dbReference>
<evidence type="ECO:0000256" key="3">
    <source>
        <dbReference type="ARBA" id="ARBA00001941"/>
    </source>
</evidence>
<evidence type="ECO:0000313" key="13">
    <source>
        <dbReference type="EMBL" id="CAD8821494.1"/>
    </source>
</evidence>
<evidence type="ECO:0000256" key="1">
    <source>
        <dbReference type="ARBA" id="ARBA00001638"/>
    </source>
</evidence>
<evidence type="ECO:0000256" key="2">
    <source>
        <dbReference type="ARBA" id="ARBA00001936"/>
    </source>
</evidence>
<feature type="domain" description="HD/PDEase" evidence="12">
    <location>
        <begin position="58"/>
        <end position="175"/>
    </location>
</feature>
<evidence type="ECO:0000256" key="4">
    <source>
        <dbReference type="ARBA" id="ARBA00001946"/>
    </source>
</evidence>
<organism evidence="13">
    <name type="scientific">Timspurckia oligopyrenoides</name>
    <dbReference type="NCBI Taxonomy" id="708627"/>
    <lineage>
        <taxon>Eukaryota</taxon>
        <taxon>Rhodophyta</taxon>
        <taxon>Bangiophyceae</taxon>
        <taxon>Porphyridiales</taxon>
        <taxon>Porphyridiaceae</taxon>
        <taxon>Timspurckia</taxon>
    </lineage>
</organism>
<gene>
    <name evidence="13" type="ORF">TOLI1172_LOCUS5889</name>
</gene>
<comment type="catalytic activity">
    <reaction evidence="1">
        <text>a 2'-deoxyribonucleoside 5'-phosphate + H2O = a 2'-deoxyribonucleoside + phosphate</text>
        <dbReference type="Rhea" id="RHEA:36167"/>
        <dbReference type="ChEBI" id="CHEBI:15377"/>
        <dbReference type="ChEBI" id="CHEBI:18274"/>
        <dbReference type="ChEBI" id="CHEBI:43474"/>
        <dbReference type="ChEBI" id="CHEBI:65317"/>
        <dbReference type="EC" id="3.1.3.89"/>
    </reaction>
</comment>
<dbReference type="PANTHER" id="PTHR11845">
    <property type="entry name" value="5'-DEOXYNUCLEOTIDASE HDDC2"/>
    <property type="match status" value="1"/>
</dbReference>
<evidence type="ECO:0000256" key="9">
    <source>
        <dbReference type="ARBA" id="ARBA00022723"/>
    </source>
</evidence>
<dbReference type="InterPro" id="IPR039356">
    <property type="entry name" value="YfbR/HDDC2"/>
</dbReference>
<protein>
    <recommendedName>
        <fullName evidence="8">5'-deoxynucleotidase</fullName>
        <ecNumber evidence="8">3.1.3.89</ecNumber>
    </recommendedName>
</protein>
<evidence type="ECO:0000256" key="11">
    <source>
        <dbReference type="ARBA" id="ARBA00022842"/>
    </source>
</evidence>
<dbReference type="PANTHER" id="PTHR11845:SF13">
    <property type="entry name" value="5'-DEOXYNUCLEOTIDASE HDDC2"/>
    <property type="match status" value="1"/>
</dbReference>